<keyword evidence="5" id="KW-1185">Reference proteome</keyword>
<name>A0AA51VIV7_9CAUD</name>
<protein>
    <submittedName>
        <fullName evidence="4">O-antigen acetylase</fullName>
    </submittedName>
</protein>
<dbReference type="GO" id="GO:0016747">
    <property type="term" value="F:acyltransferase activity, transferring groups other than amino-acyl groups"/>
    <property type="evidence" value="ECO:0007669"/>
    <property type="project" value="InterPro"/>
</dbReference>
<evidence type="ECO:0000256" key="1">
    <source>
        <dbReference type="SAM" id="Phobius"/>
    </source>
</evidence>
<feature type="transmembrane region" description="Helical" evidence="1">
    <location>
        <begin position="75"/>
        <end position="94"/>
    </location>
</feature>
<feature type="transmembrane region" description="Helical" evidence="1">
    <location>
        <begin position="12"/>
        <end position="28"/>
    </location>
</feature>
<feature type="transmembrane region" description="Helical" evidence="1">
    <location>
        <begin position="144"/>
        <end position="161"/>
    </location>
</feature>
<keyword evidence="1" id="KW-0812">Transmembrane</keyword>
<feature type="transmembrane region" description="Helical" evidence="1">
    <location>
        <begin position="305"/>
        <end position="323"/>
    </location>
</feature>
<dbReference type="Proteomes" id="UP001182174">
    <property type="component" value="Segment"/>
</dbReference>
<feature type="domain" description="Acyltransferase 3" evidence="2">
    <location>
        <begin position="8"/>
        <end position="318"/>
    </location>
</feature>
<dbReference type="GO" id="GO:0016020">
    <property type="term" value="C:membrane"/>
    <property type="evidence" value="ECO:0007669"/>
    <property type="project" value="TreeGrafter"/>
</dbReference>
<feature type="transmembrane region" description="Helical" evidence="1">
    <location>
        <begin position="223"/>
        <end position="239"/>
    </location>
</feature>
<feature type="transmembrane region" description="Helical" evidence="1">
    <location>
        <begin position="330"/>
        <end position="349"/>
    </location>
</feature>
<organism evidence="4 5">
    <name type="scientific">Escherichia phage vB_EcoP_PAS61</name>
    <dbReference type="NCBI Taxonomy" id="3053874"/>
    <lineage>
        <taxon>Viruses</taxon>
        <taxon>Duplodnaviria</taxon>
        <taxon>Heunggongvirae</taxon>
        <taxon>Uroviricota</taxon>
        <taxon>Caudoviricetes</taxon>
        <taxon>Uetakevirus</taxon>
        <taxon>Uetakevirus PAS61</taxon>
    </lineage>
</organism>
<feature type="domain" description="SGNH" evidence="3">
    <location>
        <begin position="393"/>
        <end position="598"/>
    </location>
</feature>
<feature type="transmembrane region" description="Helical" evidence="1">
    <location>
        <begin position="274"/>
        <end position="293"/>
    </location>
</feature>
<dbReference type="GO" id="GO:0000271">
    <property type="term" value="P:polysaccharide biosynthetic process"/>
    <property type="evidence" value="ECO:0007669"/>
    <property type="project" value="TreeGrafter"/>
</dbReference>
<keyword evidence="1" id="KW-0472">Membrane</keyword>
<dbReference type="Pfam" id="PF01757">
    <property type="entry name" value="Acyl_transf_3"/>
    <property type="match status" value="1"/>
</dbReference>
<reference evidence="4" key="1">
    <citation type="submission" date="2023-05" db="EMBL/GenBank/DDBJ databases">
        <title>Complete genome sequence of three non-O157 smooth Escherichia coli infecting phages.</title>
        <authorList>
            <person name="Pas C."/>
            <person name="Briers Y."/>
            <person name="Fieseler L."/>
        </authorList>
    </citation>
    <scope>NUCLEOTIDE SEQUENCE</scope>
</reference>
<feature type="transmembrane region" description="Helical" evidence="1">
    <location>
        <begin position="168"/>
        <end position="185"/>
    </location>
</feature>
<dbReference type="EMBL" id="OQ921333">
    <property type="protein sequence ID" value="WMX19003.1"/>
    <property type="molecule type" value="Genomic_DNA"/>
</dbReference>
<dbReference type="InterPro" id="IPR050879">
    <property type="entry name" value="Acyltransferase_3"/>
</dbReference>
<dbReference type="InterPro" id="IPR002656">
    <property type="entry name" value="Acyl_transf_3_dom"/>
</dbReference>
<feature type="transmembrane region" description="Helical" evidence="1">
    <location>
        <begin position="34"/>
        <end position="54"/>
    </location>
</feature>
<evidence type="ECO:0000313" key="4">
    <source>
        <dbReference type="EMBL" id="WMX19003.1"/>
    </source>
</evidence>
<keyword evidence="1" id="KW-1133">Transmembrane helix</keyword>
<dbReference type="PANTHER" id="PTHR23028:SF53">
    <property type="entry name" value="ACYL_TRANSF_3 DOMAIN-CONTAINING PROTEIN"/>
    <property type="match status" value="1"/>
</dbReference>
<evidence type="ECO:0000313" key="5">
    <source>
        <dbReference type="Proteomes" id="UP001182174"/>
    </source>
</evidence>
<dbReference type="InterPro" id="IPR043968">
    <property type="entry name" value="SGNH"/>
</dbReference>
<sequence length="618" mass="70390">MKVNNFRYDINGLRALAVISVVAYHFSADFLPGGFVGVDVFFVISGFLMTSIIFRGISNNNFSVFNFLKARAKRIVPALTFVVGLVLIGGYLCFDAMSYKIAGDHALSSLLFYSNYFYEAEAGYFDAESKAKVLLHTWSLSVEWQFYIIYPIVLFFLSKVISLKQLKIFILVLAIASFSYCVYVTKVNPISSYFMIYSRAWEMMLGGIAFLYPLNVNENKRRYIEFIGLALIVVSMMAIDDKTPWPGKMALIPVLGAYLVILAKSNNTILSGELINRLGLWSYSIYLIHWPVLVFSHKMNVDLPFIWYFSFVLIFSFITYEIIEKRRSYGRGAVFVFIMAVAASWYVGIDGVADRINNQEYKISKPQFRAKYEGHLGIHSTEEVKYFNSNENNFEYILIGDSHARHYYAYIQDSGAKVASFAVDGCEVTKHFMSPIGWSEKTRAMCASRYKKAVDFINSHPGKPVIWSMLWRGGVIGEPINDGETNPNDIISEMAFFLEDIKSSGSSLFIIGDTQGSDRIMFECLAGQDLPINKILNRCETTQKEKKFPISERFKEFASKHSNVHFIDPTPALCRDGECVIVYDGMPVYTDNDHFTKQWSINVGSFIFNKIRETQHTD</sequence>
<proteinExistence type="predicted"/>
<evidence type="ECO:0000259" key="2">
    <source>
        <dbReference type="Pfam" id="PF01757"/>
    </source>
</evidence>
<evidence type="ECO:0000259" key="3">
    <source>
        <dbReference type="Pfam" id="PF19040"/>
    </source>
</evidence>
<dbReference type="PANTHER" id="PTHR23028">
    <property type="entry name" value="ACETYLTRANSFERASE"/>
    <property type="match status" value="1"/>
</dbReference>
<feature type="transmembrane region" description="Helical" evidence="1">
    <location>
        <begin position="191"/>
        <end position="211"/>
    </location>
</feature>
<dbReference type="Pfam" id="PF19040">
    <property type="entry name" value="SGNH"/>
    <property type="match status" value="1"/>
</dbReference>
<feature type="transmembrane region" description="Helical" evidence="1">
    <location>
        <begin position="245"/>
        <end position="262"/>
    </location>
</feature>
<accession>A0AA51VIV7</accession>